<keyword evidence="2" id="KW-1185">Reference proteome</keyword>
<evidence type="ECO:0000313" key="2">
    <source>
        <dbReference type="Proteomes" id="UP000246964"/>
    </source>
</evidence>
<dbReference type="AlphaFoldDB" id="A0A317PWP1"/>
<reference evidence="1 2" key="1">
    <citation type="submission" date="2018-05" db="EMBL/GenBank/DDBJ databases">
        <title>Freshwater and sediment microbial communities from various areas in North America, analyzing microbe dynamics in response to fracking.</title>
        <authorList>
            <person name="Lamendella R."/>
        </authorList>
    </citation>
    <scope>NUCLEOTIDE SEQUENCE [LARGE SCALE GENOMIC DNA]</scope>
    <source>
        <strain evidence="1 2">125B1</strain>
    </source>
</reference>
<evidence type="ECO:0000313" key="1">
    <source>
        <dbReference type="EMBL" id="PWW05909.1"/>
    </source>
</evidence>
<dbReference type="EMBL" id="QGTT01000040">
    <property type="protein sequence ID" value="PWW05909.1"/>
    <property type="molecule type" value="Genomic_DNA"/>
</dbReference>
<sequence length="140" mass="16691">MFREYFEDWEVRPEYSKEFISLWKGWLGKENYHKLDEVTENEWARFNELLRRLAEVFVLEVVNCEKQSLERVSDIESVLSTCEESMNKESSEFTTLVIPDLECVISEEWDYTYIIWHKNNGAVEALAPYIKAAGLEHFHD</sequence>
<protein>
    <submittedName>
        <fullName evidence="1">Uncharacterized protein</fullName>
    </submittedName>
</protein>
<dbReference type="OrthoDB" id="9794400at2"/>
<name>A0A317PWP1_9GAMM</name>
<dbReference type="RefSeq" id="WP_110077096.1">
    <property type="nucleotide sequence ID" value="NZ_QGTT01000040.1"/>
</dbReference>
<accession>A0A317PWP1</accession>
<organism evidence="1 2">
    <name type="scientific">Pseudidiomarina maritima</name>
    <dbReference type="NCBI Taxonomy" id="519453"/>
    <lineage>
        <taxon>Bacteria</taxon>
        <taxon>Pseudomonadati</taxon>
        <taxon>Pseudomonadota</taxon>
        <taxon>Gammaproteobacteria</taxon>
        <taxon>Alteromonadales</taxon>
        <taxon>Idiomarinaceae</taxon>
        <taxon>Pseudidiomarina</taxon>
    </lineage>
</organism>
<proteinExistence type="predicted"/>
<dbReference type="Proteomes" id="UP000246964">
    <property type="component" value="Unassembled WGS sequence"/>
</dbReference>
<gene>
    <name evidence="1" type="ORF">DET45_1402</name>
</gene>
<comment type="caution">
    <text evidence="1">The sequence shown here is derived from an EMBL/GenBank/DDBJ whole genome shotgun (WGS) entry which is preliminary data.</text>
</comment>